<dbReference type="GO" id="GO:0016020">
    <property type="term" value="C:membrane"/>
    <property type="evidence" value="ECO:0007669"/>
    <property type="project" value="UniProtKB-SubCell"/>
</dbReference>
<keyword evidence="4 5" id="KW-0472">Membrane</keyword>
<feature type="transmembrane region" description="Helical" evidence="5">
    <location>
        <begin position="74"/>
        <end position="96"/>
    </location>
</feature>
<comment type="subcellular location">
    <subcellularLocation>
        <location evidence="1">Membrane</location>
        <topology evidence="1">Multi-pass membrane protein</topology>
    </subcellularLocation>
</comment>
<comment type="caution">
    <text evidence="7">The sequence shown here is derived from an EMBL/GenBank/DDBJ whole genome shotgun (WGS) entry which is preliminary data.</text>
</comment>
<proteinExistence type="predicted"/>
<gene>
    <name evidence="7" type="ORF">Voc01_057260</name>
</gene>
<dbReference type="EMBL" id="BOPH01000082">
    <property type="protein sequence ID" value="GIJ70809.1"/>
    <property type="molecule type" value="Genomic_DNA"/>
</dbReference>
<evidence type="ECO:0000256" key="4">
    <source>
        <dbReference type="ARBA" id="ARBA00023136"/>
    </source>
</evidence>
<dbReference type="GO" id="GO:0030416">
    <property type="term" value="P:methylamine metabolic process"/>
    <property type="evidence" value="ECO:0007669"/>
    <property type="project" value="InterPro"/>
</dbReference>
<organism evidence="7 8">
    <name type="scientific">Virgisporangium ochraceum</name>
    <dbReference type="NCBI Taxonomy" id="65505"/>
    <lineage>
        <taxon>Bacteria</taxon>
        <taxon>Bacillati</taxon>
        <taxon>Actinomycetota</taxon>
        <taxon>Actinomycetes</taxon>
        <taxon>Micromonosporales</taxon>
        <taxon>Micromonosporaceae</taxon>
        <taxon>Virgisporangium</taxon>
    </lineage>
</organism>
<dbReference type="RefSeq" id="WP_203930699.1">
    <property type="nucleotide sequence ID" value="NZ_BOPH01000082.1"/>
</dbReference>
<evidence type="ECO:0000256" key="5">
    <source>
        <dbReference type="SAM" id="Phobius"/>
    </source>
</evidence>
<keyword evidence="2 5" id="KW-0812">Transmembrane</keyword>
<keyword evidence="3 5" id="KW-1133">Transmembrane helix</keyword>
<evidence type="ECO:0000259" key="6">
    <source>
        <dbReference type="Pfam" id="PF07291"/>
    </source>
</evidence>
<accession>A0A8J4EDL2</accession>
<feature type="transmembrane region" description="Helical" evidence="5">
    <location>
        <begin position="47"/>
        <end position="68"/>
    </location>
</feature>
<feature type="transmembrane region" description="Helical" evidence="5">
    <location>
        <begin position="143"/>
        <end position="163"/>
    </location>
</feature>
<name>A0A8J4EDL2_9ACTN</name>
<feature type="transmembrane region" description="Helical" evidence="5">
    <location>
        <begin position="117"/>
        <end position="137"/>
    </location>
</feature>
<evidence type="ECO:0000256" key="2">
    <source>
        <dbReference type="ARBA" id="ARBA00022692"/>
    </source>
</evidence>
<dbReference type="Proteomes" id="UP000635606">
    <property type="component" value="Unassembled WGS sequence"/>
</dbReference>
<feature type="domain" description="Methylamine utilisation protein MauE" evidence="6">
    <location>
        <begin position="7"/>
        <end position="132"/>
    </location>
</feature>
<evidence type="ECO:0000256" key="3">
    <source>
        <dbReference type="ARBA" id="ARBA00022989"/>
    </source>
</evidence>
<evidence type="ECO:0000313" key="7">
    <source>
        <dbReference type="EMBL" id="GIJ70809.1"/>
    </source>
</evidence>
<feature type="transmembrane region" description="Helical" evidence="5">
    <location>
        <begin position="6"/>
        <end position="26"/>
    </location>
</feature>
<protein>
    <recommendedName>
        <fullName evidence="6">Methylamine utilisation protein MauE domain-containing protein</fullName>
    </recommendedName>
</protein>
<evidence type="ECO:0000256" key="1">
    <source>
        <dbReference type="ARBA" id="ARBA00004141"/>
    </source>
</evidence>
<evidence type="ECO:0000313" key="8">
    <source>
        <dbReference type="Proteomes" id="UP000635606"/>
    </source>
</evidence>
<keyword evidence="8" id="KW-1185">Reference proteome</keyword>
<dbReference type="Pfam" id="PF07291">
    <property type="entry name" value="MauE"/>
    <property type="match status" value="1"/>
</dbReference>
<dbReference type="UniPathway" id="UPA00895"/>
<sequence>MDLLVFGDRVLLAVVYLLAAATKVAGRDAFEAFVVSVRAVPGVRVRAARPLAGLVVTVELAVAVLLAVPATTRWGFALAAGLGAALTAVMAAQVAAGVRVACRCFGPSRIPPGRFHVVRNGALALLAAGGWLAAPLVGGDQPATVLAFAGAVGLVAAIVVVALDEVLALFTDPAPTAAP</sequence>
<reference evidence="7" key="1">
    <citation type="submission" date="2021-01" db="EMBL/GenBank/DDBJ databases">
        <title>Whole genome shotgun sequence of Virgisporangium ochraceum NBRC 16418.</title>
        <authorList>
            <person name="Komaki H."/>
            <person name="Tamura T."/>
        </authorList>
    </citation>
    <scope>NUCLEOTIDE SEQUENCE</scope>
    <source>
        <strain evidence="7">NBRC 16418</strain>
    </source>
</reference>
<dbReference type="AlphaFoldDB" id="A0A8J4EDL2"/>
<dbReference type="InterPro" id="IPR009908">
    <property type="entry name" value="Methylamine_util_MauE"/>
</dbReference>